<comment type="similarity">
    <text evidence="2">Belongs to the SLC41A transporter family.</text>
</comment>
<reference evidence="11 13" key="2">
    <citation type="submission" date="2018-11" db="EMBL/GenBank/DDBJ databases">
        <authorList>
            <consortium name="Pathogen Informatics"/>
        </authorList>
    </citation>
    <scope>NUCLEOTIDE SEQUENCE [LARGE SCALE GENOMIC DNA]</scope>
</reference>
<dbReference type="Proteomes" id="UP000274756">
    <property type="component" value="Unassembled WGS sequence"/>
</dbReference>
<evidence type="ECO:0000256" key="8">
    <source>
        <dbReference type="ARBA" id="ARBA00023136"/>
    </source>
</evidence>
<dbReference type="SUPFAM" id="SSF161093">
    <property type="entry name" value="MgtE membrane domain-like"/>
    <property type="match status" value="2"/>
</dbReference>
<keyword evidence="5" id="KW-0460">Magnesium</keyword>
<keyword evidence="7" id="KW-0406">Ion transport</keyword>
<feature type="transmembrane region" description="Helical" evidence="9">
    <location>
        <begin position="359"/>
        <end position="382"/>
    </location>
</feature>
<evidence type="ECO:0000256" key="3">
    <source>
        <dbReference type="ARBA" id="ARBA00022448"/>
    </source>
</evidence>
<feature type="transmembrane region" description="Helical" evidence="9">
    <location>
        <begin position="39"/>
        <end position="58"/>
    </location>
</feature>
<dbReference type="AlphaFoldDB" id="A0A158Q3A2"/>
<name>A0A158Q3A2_DRAME</name>
<feature type="domain" description="SLC41A/MgtE integral membrane" evidence="10">
    <location>
        <begin position="52"/>
        <end position="184"/>
    </location>
</feature>
<keyword evidence="6 9" id="KW-1133">Transmembrane helix</keyword>
<dbReference type="Gene3D" id="1.10.357.20">
    <property type="entry name" value="SLC41 divalent cation transporters, integral membrane domain"/>
    <property type="match status" value="2"/>
</dbReference>
<evidence type="ECO:0000256" key="2">
    <source>
        <dbReference type="ARBA" id="ARBA00009749"/>
    </source>
</evidence>
<keyword evidence="8 9" id="KW-0472">Membrane</keyword>
<feature type="domain" description="SLC41A/MgtE integral membrane" evidence="10">
    <location>
        <begin position="264"/>
        <end position="409"/>
    </location>
</feature>
<feature type="transmembrane region" description="Helical" evidence="9">
    <location>
        <begin position="394"/>
        <end position="418"/>
    </location>
</feature>
<keyword evidence="4 9" id="KW-0812">Transmembrane</keyword>
<dbReference type="OrthoDB" id="5791097at2759"/>
<evidence type="ECO:0000313" key="14">
    <source>
        <dbReference type="WBParaSite" id="DME_0000197501-mRNA-1"/>
    </source>
</evidence>
<protein>
    <submittedName>
        <fullName evidence="14">Divalent cation transporter</fullName>
    </submittedName>
</protein>
<dbReference type="GO" id="GO:0005886">
    <property type="term" value="C:plasma membrane"/>
    <property type="evidence" value="ECO:0007669"/>
    <property type="project" value="TreeGrafter"/>
</dbReference>
<evidence type="ECO:0000256" key="4">
    <source>
        <dbReference type="ARBA" id="ARBA00022692"/>
    </source>
</evidence>
<gene>
    <name evidence="11" type="ORF">DME_LOCUS6335</name>
</gene>
<feature type="transmembrane region" description="Helical" evidence="9">
    <location>
        <begin position="321"/>
        <end position="339"/>
    </location>
</feature>
<dbReference type="InterPro" id="IPR036739">
    <property type="entry name" value="SLC41_membr_dom_sf"/>
</dbReference>
<evidence type="ECO:0000256" key="1">
    <source>
        <dbReference type="ARBA" id="ARBA00004141"/>
    </source>
</evidence>
<evidence type="ECO:0000313" key="11">
    <source>
        <dbReference type="EMBL" id="VDN56362.1"/>
    </source>
</evidence>
<dbReference type="Proteomes" id="UP000038040">
    <property type="component" value="Unplaced"/>
</dbReference>
<evidence type="ECO:0000256" key="9">
    <source>
        <dbReference type="SAM" id="Phobius"/>
    </source>
</evidence>
<keyword evidence="3" id="KW-0813">Transport</keyword>
<accession>A0A158Q3A2</accession>
<feature type="transmembrane region" description="Helical" evidence="9">
    <location>
        <begin position="95"/>
        <end position="117"/>
    </location>
</feature>
<organism evidence="12 14">
    <name type="scientific">Dracunculus medinensis</name>
    <name type="common">Guinea worm</name>
    <dbReference type="NCBI Taxonomy" id="318479"/>
    <lineage>
        <taxon>Eukaryota</taxon>
        <taxon>Metazoa</taxon>
        <taxon>Ecdysozoa</taxon>
        <taxon>Nematoda</taxon>
        <taxon>Chromadorea</taxon>
        <taxon>Rhabditida</taxon>
        <taxon>Spirurina</taxon>
        <taxon>Dracunculoidea</taxon>
        <taxon>Dracunculidae</taxon>
        <taxon>Dracunculus</taxon>
    </lineage>
</organism>
<feature type="transmembrane region" description="Helical" evidence="9">
    <location>
        <begin position="233"/>
        <end position="254"/>
    </location>
</feature>
<evidence type="ECO:0000313" key="12">
    <source>
        <dbReference type="Proteomes" id="UP000038040"/>
    </source>
</evidence>
<evidence type="ECO:0000256" key="6">
    <source>
        <dbReference type="ARBA" id="ARBA00022989"/>
    </source>
</evidence>
<dbReference type="FunFam" id="1.10.357.20:FF:000001">
    <property type="entry name" value="Solute carrier family 41 member 2"/>
    <property type="match status" value="1"/>
</dbReference>
<dbReference type="PANTHER" id="PTHR16228:SF7">
    <property type="entry name" value="SLC41A_MGTE INTEGRAL MEMBRANE DOMAIN-CONTAINING PROTEIN"/>
    <property type="match status" value="1"/>
</dbReference>
<sequence>MNIPTESSYILFFQVLFPFLIAGFGMVIAGIILDTVQHWQLFIQVPETFILVPALLGLKGNLEMTLASRLSTLANTGHFDSVNGSWAIITSNLALIQVQAIVVAFLASGFAAILAWIPKGQIDWAHVSLLCASSLTTASVASLLLSLLMIVIVLLSRKANINPDNVTTPIAASLGDLTTLAVLSIFGSLFLNAHITESWLNVIVIALFLLIAPLWALIARHDRSTTDVLENGWSPIIFSMLISCTGGFILEAAIKKFQKIALFQPVMNGVGGNLAAVQASRASTFYHQTSQLGYLPFGWQLRRFTSFKRSFFSSDCDSRSARVLLLLVVPGHMIFNWLLQSLHGGDKSSFTPLFTSLYLLAALIQVIVLLFICQWLVSFLWVCQIDPDNAAIPYLTALGDLSGTFLLFVAFLIINWFIKYHIH</sequence>
<proteinExistence type="inferred from homology"/>
<evidence type="ECO:0000313" key="13">
    <source>
        <dbReference type="Proteomes" id="UP000274756"/>
    </source>
</evidence>
<comment type="subcellular location">
    <subcellularLocation>
        <location evidence="1">Membrane</location>
        <topology evidence="1">Multi-pass membrane protein</topology>
    </subcellularLocation>
</comment>
<evidence type="ECO:0000256" key="5">
    <source>
        <dbReference type="ARBA" id="ARBA00022842"/>
    </source>
</evidence>
<dbReference type="WBParaSite" id="DME_0000197501-mRNA-1">
    <property type="protein sequence ID" value="DME_0000197501-mRNA-1"/>
    <property type="gene ID" value="DME_0000197501"/>
</dbReference>
<dbReference type="Pfam" id="PF01769">
    <property type="entry name" value="MgtE"/>
    <property type="match status" value="2"/>
</dbReference>
<reference evidence="14" key="1">
    <citation type="submission" date="2016-04" db="UniProtKB">
        <authorList>
            <consortium name="WormBaseParasite"/>
        </authorList>
    </citation>
    <scope>IDENTIFICATION</scope>
</reference>
<dbReference type="InterPro" id="IPR006667">
    <property type="entry name" value="SLC41_membr_dom"/>
</dbReference>
<dbReference type="PANTHER" id="PTHR16228">
    <property type="entry name" value="DIVALENT CATION TRANSPORTER SOLUTE CARRIER FAMILY 41"/>
    <property type="match status" value="1"/>
</dbReference>
<dbReference type="InterPro" id="IPR045349">
    <property type="entry name" value="SLC41A1-3"/>
</dbReference>
<evidence type="ECO:0000259" key="10">
    <source>
        <dbReference type="Pfam" id="PF01769"/>
    </source>
</evidence>
<keyword evidence="13" id="KW-1185">Reference proteome</keyword>
<dbReference type="GO" id="GO:0008324">
    <property type="term" value="F:monoatomic cation transmembrane transporter activity"/>
    <property type="evidence" value="ECO:0007669"/>
    <property type="project" value="InterPro"/>
</dbReference>
<feature type="transmembrane region" description="Helical" evidence="9">
    <location>
        <begin position="198"/>
        <end position="218"/>
    </location>
</feature>
<feature type="transmembrane region" description="Helical" evidence="9">
    <location>
        <begin position="129"/>
        <end position="155"/>
    </location>
</feature>
<dbReference type="EMBL" id="UYYG01001155">
    <property type="protein sequence ID" value="VDN56362.1"/>
    <property type="molecule type" value="Genomic_DNA"/>
</dbReference>
<feature type="transmembrane region" description="Helical" evidence="9">
    <location>
        <begin position="170"/>
        <end position="191"/>
    </location>
</feature>
<evidence type="ECO:0000256" key="7">
    <source>
        <dbReference type="ARBA" id="ARBA00023065"/>
    </source>
</evidence>
<feature type="transmembrane region" description="Helical" evidence="9">
    <location>
        <begin position="9"/>
        <end position="33"/>
    </location>
</feature>